<dbReference type="GO" id="GO:0070006">
    <property type="term" value="F:metalloaminopeptidase activity"/>
    <property type="evidence" value="ECO:0007669"/>
    <property type="project" value="InterPro"/>
</dbReference>
<accession>A0AAD5RFR7</accession>
<dbReference type="SUPFAM" id="SSF53187">
    <property type="entry name" value="Zn-dependent exopeptidases"/>
    <property type="match status" value="1"/>
</dbReference>
<gene>
    <name evidence="6" type="primary">NPEPL1</name>
    <name evidence="6" type="ORF">KIN20_036168</name>
</gene>
<evidence type="ECO:0000259" key="5">
    <source>
        <dbReference type="Pfam" id="PF00883"/>
    </source>
</evidence>
<evidence type="ECO:0000313" key="7">
    <source>
        <dbReference type="Proteomes" id="UP001196413"/>
    </source>
</evidence>
<reference evidence="6" key="1">
    <citation type="submission" date="2021-06" db="EMBL/GenBank/DDBJ databases">
        <title>Parelaphostrongylus tenuis whole genome reference sequence.</title>
        <authorList>
            <person name="Garwood T.J."/>
            <person name="Larsen P.A."/>
            <person name="Fountain-Jones N.M."/>
            <person name="Garbe J.R."/>
            <person name="Macchietto M.G."/>
            <person name="Kania S.A."/>
            <person name="Gerhold R.W."/>
            <person name="Richards J.E."/>
            <person name="Wolf T.M."/>
        </authorList>
    </citation>
    <scope>NUCLEOTIDE SEQUENCE</scope>
    <source>
        <strain evidence="6">MNPRO001-30</strain>
        <tissue evidence="6">Meninges</tissue>
    </source>
</reference>
<keyword evidence="3" id="KW-0645">Protease</keyword>
<keyword evidence="2 6" id="KW-0031">Aminopeptidase</keyword>
<dbReference type="PANTHER" id="PTHR11963:SF4">
    <property type="entry name" value="AMINOPEPTIDASE NPEPL1-RELATED"/>
    <property type="match status" value="1"/>
</dbReference>
<dbReference type="InterPro" id="IPR011356">
    <property type="entry name" value="Leucine_aapep/pepB"/>
</dbReference>
<evidence type="ECO:0000256" key="3">
    <source>
        <dbReference type="ARBA" id="ARBA00022670"/>
    </source>
</evidence>
<sequence>MEERAGSLAFRLVNTALLKSLICNAVCWEILVVSERPVTNSADVIIDLATVTGAQSYVSGKLQAALLTDWREWERKACVDGRRSGDFVAPMVFCPDLHFQDLKSPVTDMRYSNLGKTEVNK</sequence>
<keyword evidence="4" id="KW-0378">Hydrolase</keyword>
<dbReference type="InterPro" id="IPR000819">
    <property type="entry name" value="Peptidase_M17_C"/>
</dbReference>
<dbReference type="PANTHER" id="PTHR11963">
    <property type="entry name" value="LEUCINE AMINOPEPTIDASE-RELATED"/>
    <property type="match status" value="1"/>
</dbReference>
<protein>
    <submittedName>
        <fullName evidence="6">Aminopeptidase npepl1</fullName>
    </submittedName>
</protein>
<dbReference type="Proteomes" id="UP001196413">
    <property type="component" value="Unassembled WGS sequence"/>
</dbReference>
<evidence type="ECO:0000256" key="4">
    <source>
        <dbReference type="ARBA" id="ARBA00022801"/>
    </source>
</evidence>
<dbReference type="Pfam" id="PF00883">
    <property type="entry name" value="Peptidase_M17"/>
    <property type="match status" value="1"/>
</dbReference>
<dbReference type="Gene3D" id="3.40.630.10">
    <property type="entry name" value="Zn peptidases"/>
    <property type="match status" value="1"/>
</dbReference>
<feature type="domain" description="Cytosol aminopeptidase" evidence="5">
    <location>
        <begin position="40"/>
        <end position="113"/>
    </location>
</feature>
<keyword evidence="7" id="KW-1185">Reference proteome</keyword>
<name>A0AAD5RFR7_PARTN</name>
<evidence type="ECO:0000313" key="6">
    <source>
        <dbReference type="EMBL" id="KAJ1373694.1"/>
    </source>
</evidence>
<evidence type="ECO:0000256" key="2">
    <source>
        <dbReference type="ARBA" id="ARBA00022438"/>
    </source>
</evidence>
<dbReference type="GO" id="GO:0030145">
    <property type="term" value="F:manganese ion binding"/>
    <property type="evidence" value="ECO:0007669"/>
    <property type="project" value="InterPro"/>
</dbReference>
<dbReference type="EMBL" id="JAHQIW010007338">
    <property type="protein sequence ID" value="KAJ1373694.1"/>
    <property type="molecule type" value="Genomic_DNA"/>
</dbReference>
<dbReference type="GO" id="GO:0006508">
    <property type="term" value="P:proteolysis"/>
    <property type="evidence" value="ECO:0007669"/>
    <property type="project" value="UniProtKB-KW"/>
</dbReference>
<dbReference type="AlphaFoldDB" id="A0AAD5RFR7"/>
<evidence type="ECO:0000256" key="1">
    <source>
        <dbReference type="ARBA" id="ARBA00009528"/>
    </source>
</evidence>
<comment type="caution">
    <text evidence="6">The sequence shown here is derived from an EMBL/GenBank/DDBJ whole genome shotgun (WGS) entry which is preliminary data.</text>
</comment>
<organism evidence="6 7">
    <name type="scientific">Parelaphostrongylus tenuis</name>
    <name type="common">Meningeal worm</name>
    <dbReference type="NCBI Taxonomy" id="148309"/>
    <lineage>
        <taxon>Eukaryota</taxon>
        <taxon>Metazoa</taxon>
        <taxon>Ecdysozoa</taxon>
        <taxon>Nematoda</taxon>
        <taxon>Chromadorea</taxon>
        <taxon>Rhabditida</taxon>
        <taxon>Rhabditina</taxon>
        <taxon>Rhabditomorpha</taxon>
        <taxon>Strongyloidea</taxon>
        <taxon>Metastrongylidae</taxon>
        <taxon>Parelaphostrongylus</taxon>
    </lineage>
</organism>
<proteinExistence type="inferred from homology"/>
<comment type="similarity">
    <text evidence="1">Belongs to the peptidase M17 family.</text>
</comment>
<feature type="non-terminal residue" evidence="6">
    <location>
        <position position="121"/>
    </location>
</feature>
<dbReference type="GO" id="GO:0005737">
    <property type="term" value="C:cytoplasm"/>
    <property type="evidence" value="ECO:0007669"/>
    <property type="project" value="InterPro"/>
</dbReference>